<proteinExistence type="predicted"/>
<dbReference type="RefSeq" id="WP_141785432.1">
    <property type="nucleotide sequence ID" value="NZ_BAAAIK010000011.1"/>
</dbReference>
<keyword evidence="3" id="KW-0540">Nuclease</keyword>
<dbReference type="GO" id="GO:0004519">
    <property type="term" value="F:endonuclease activity"/>
    <property type="evidence" value="ECO:0007669"/>
    <property type="project" value="UniProtKB-KW"/>
</dbReference>
<dbReference type="Pfam" id="PF05685">
    <property type="entry name" value="Uma2"/>
    <property type="match status" value="1"/>
</dbReference>
<keyword evidence="4" id="KW-1185">Reference proteome</keyword>
<gene>
    <name evidence="3" type="ORF">FB467_2577</name>
</gene>
<organism evidence="3 4">
    <name type="scientific">Ornithinicoccus hortensis</name>
    <dbReference type="NCBI Taxonomy" id="82346"/>
    <lineage>
        <taxon>Bacteria</taxon>
        <taxon>Bacillati</taxon>
        <taxon>Actinomycetota</taxon>
        <taxon>Actinomycetes</taxon>
        <taxon>Micrococcales</taxon>
        <taxon>Intrasporangiaceae</taxon>
        <taxon>Ornithinicoccus</taxon>
    </lineage>
</organism>
<dbReference type="SUPFAM" id="SSF52980">
    <property type="entry name" value="Restriction endonuclease-like"/>
    <property type="match status" value="1"/>
</dbReference>
<dbReference type="InterPro" id="IPR008538">
    <property type="entry name" value="Uma2"/>
</dbReference>
<feature type="domain" description="Putative restriction endonuclease" evidence="2">
    <location>
        <begin position="18"/>
        <end position="177"/>
    </location>
</feature>
<comment type="caution">
    <text evidence="3">The sequence shown here is derived from an EMBL/GenBank/DDBJ whole genome shotgun (WGS) entry which is preliminary data.</text>
</comment>
<dbReference type="AlphaFoldDB" id="A0A542YTQ0"/>
<dbReference type="Proteomes" id="UP000319516">
    <property type="component" value="Unassembled WGS sequence"/>
</dbReference>
<dbReference type="OrthoDB" id="9799703at2"/>
<dbReference type="PANTHER" id="PTHR34107">
    <property type="entry name" value="SLL0198 PROTEIN-RELATED"/>
    <property type="match status" value="1"/>
</dbReference>
<dbReference type="PANTHER" id="PTHR34107:SF4">
    <property type="entry name" value="SLL1222 PROTEIN"/>
    <property type="match status" value="1"/>
</dbReference>
<dbReference type="CDD" id="cd06260">
    <property type="entry name" value="DUF820-like"/>
    <property type="match status" value="1"/>
</dbReference>
<evidence type="ECO:0000259" key="2">
    <source>
        <dbReference type="Pfam" id="PF05685"/>
    </source>
</evidence>
<keyword evidence="3" id="KW-0378">Hydrolase</keyword>
<sequence length="185" mass="20441">MDRVTPIPHSGPLTRGDLEQLRGGHDSARYELLDGSVLVTPSPGRWHQTALLNLVLLLNDGLPDGLVLLFAPFDVVLAEDTVLQPDLLVARRTDLTDRDLPAAPVLAVEVLSPSTRRIDLGLKFERYLRAGCPSYWVVDPVEPSLSAWRLRGGHYRLVAEVTGEEVARLSDPFPVEIRPADLVRD</sequence>
<evidence type="ECO:0000313" key="3">
    <source>
        <dbReference type="EMBL" id="TQL51431.1"/>
    </source>
</evidence>
<dbReference type="InterPro" id="IPR012296">
    <property type="entry name" value="Nuclease_put_TT1808"/>
</dbReference>
<protein>
    <submittedName>
        <fullName evidence="3">Uma2 family endonuclease</fullName>
    </submittedName>
</protein>
<feature type="region of interest" description="Disordered" evidence="1">
    <location>
        <begin position="1"/>
        <end position="20"/>
    </location>
</feature>
<dbReference type="InterPro" id="IPR011335">
    <property type="entry name" value="Restrct_endonuc-II-like"/>
</dbReference>
<dbReference type="EMBL" id="VFOP01000001">
    <property type="protein sequence ID" value="TQL51431.1"/>
    <property type="molecule type" value="Genomic_DNA"/>
</dbReference>
<keyword evidence="3" id="KW-0255">Endonuclease</keyword>
<evidence type="ECO:0000313" key="4">
    <source>
        <dbReference type="Proteomes" id="UP000319516"/>
    </source>
</evidence>
<accession>A0A542YTQ0</accession>
<name>A0A542YTQ0_9MICO</name>
<evidence type="ECO:0000256" key="1">
    <source>
        <dbReference type="SAM" id="MobiDB-lite"/>
    </source>
</evidence>
<dbReference type="Gene3D" id="3.90.1570.10">
    <property type="entry name" value="tt1808, chain A"/>
    <property type="match status" value="1"/>
</dbReference>
<reference evidence="3 4" key="1">
    <citation type="submission" date="2019-06" db="EMBL/GenBank/DDBJ databases">
        <title>Sequencing the genomes of 1000 actinobacteria strains.</title>
        <authorList>
            <person name="Klenk H.-P."/>
        </authorList>
    </citation>
    <scope>NUCLEOTIDE SEQUENCE [LARGE SCALE GENOMIC DNA]</scope>
    <source>
        <strain evidence="3 4">DSM 12335</strain>
    </source>
</reference>